<accession>A0A367S358</accession>
<gene>
    <name evidence="1" type="ORF">A6770_34675</name>
</gene>
<protein>
    <submittedName>
        <fullName evidence="1">Uncharacterized protein</fullName>
    </submittedName>
</protein>
<evidence type="ECO:0000313" key="2">
    <source>
        <dbReference type="Proteomes" id="UP000252107"/>
    </source>
</evidence>
<comment type="caution">
    <text evidence="1">The sequence shown here is derived from an EMBL/GenBank/DDBJ whole genome shotgun (WGS) entry which is preliminary data.</text>
</comment>
<sequence>MSLTATTPQGCIGIARSVAGWMIQCRGCCSSFSFWDDTVDGAIALLLKFPLRKTGKRSLWPQASLFIYHQFIAIKIDIK</sequence>
<dbReference type="EMBL" id="LXQD01000005">
    <property type="protein sequence ID" value="RCJ42453.1"/>
    <property type="molecule type" value="Genomic_DNA"/>
</dbReference>
<evidence type="ECO:0000313" key="1">
    <source>
        <dbReference type="EMBL" id="RCJ42453.1"/>
    </source>
</evidence>
<dbReference type="Proteomes" id="UP000252107">
    <property type="component" value="Unassembled WGS sequence"/>
</dbReference>
<keyword evidence="2" id="KW-1185">Reference proteome</keyword>
<name>A0A367S358_9NOSO</name>
<dbReference type="AlphaFoldDB" id="A0A367S358"/>
<proteinExistence type="predicted"/>
<reference evidence="1" key="1">
    <citation type="submission" date="2016-04" db="EMBL/GenBank/DDBJ databases">
        <authorList>
            <person name="Tabuchi Yagui T.R."/>
        </authorList>
    </citation>
    <scope>NUCLEOTIDE SEQUENCE [LARGE SCALE GENOMIC DNA]</scope>
    <source>
        <strain evidence="1">NIES-26</strain>
    </source>
</reference>
<organism evidence="1 2">
    <name type="scientific">Nostoc minutum NIES-26</name>
    <dbReference type="NCBI Taxonomy" id="1844469"/>
    <lineage>
        <taxon>Bacteria</taxon>
        <taxon>Bacillati</taxon>
        <taxon>Cyanobacteriota</taxon>
        <taxon>Cyanophyceae</taxon>
        <taxon>Nostocales</taxon>
        <taxon>Nostocaceae</taxon>
        <taxon>Nostoc</taxon>
    </lineage>
</organism>